<feature type="region of interest" description="Disordered" evidence="1">
    <location>
        <begin position="145"/>
        <end position="171"/>
    </location>
</feature>
<sequence length="171" mass="19009">MPALVRRLLGQAVALAERRLDDDGGLIAYMYDVGELLAAHRGSVARMRSDPGVADLVVRSRDAQAALLEHARREGLVRPDLTGEDIGVALWTVHGILDITRGTTVDASRRHLGVIVVGWTGSTEPLRHPVLTDAQMREVIRTALRPAARPAEKPRRQARWGPRRQEEHRSW</sequence>
<reference evidence="2" key="1">
    <citation type="journal article" date="2014" name="Int. J. Syst. Evol. Microbiol.">
        <title>Complete genome sequence of Corynebacterium casei LMG S-19264T (=DSM 44701T), isolated from a smear-ripened cheese.</title>
        <authorList>
            <consortium name="US DOE Joint Genome Institute (JGI-PGF)"/>
            <person name="Walter F."/>
            <person name="Albersmeier A."/>
            <person name="Kalinowski J."/>
            <person name="Ruckert C."/>
        </authorList>
    </citation>
    <scope>NUCLEOTIDE SEQUENCE</scope>
    <source>
        <strain evidence="2">JCM 3086</strain>
    </source>
</reference>
<proteinExistence type="predicted"/>
<dbReference type="RefSeq" id="WP_189312967.1">
    <property type="nucleotide sequence ID" value="NZ_BMQA01000014.1"/>
</dbReference>
<comment type="caution">
    <text evidence="2">The sequence shown here is derived from an EMBL/GenBank/DDBJ whole genome shotgun (WGS) entry which is preliminary data.</text>
</comment>
<evidence type="ECO:0000256" key="1">
    <source>
        <dbReference type="SAM" id="MobiDB-lite"/>
    </source>
</evidence>
<evidence type="ECO:0000313" key="3">
    <source>
        <dbReference type="Proteomes" id="UP000657574"/>
    </source>
</evidence>
<dbReference type="AlphaFoldDB" id="A0A917NTF9"/>
<keyword evidence="3" id="KW-1185">Reference proteome</keyword>
<evidence type="ECO:0008006" key="4">
    <source>
        <dbReference type="Google" id="ProtNLM"/>
    </source>
</evidence>
<dbReference type="Proteomes" id="UP000657574">
    <property type="component" value="Unassembled WGS sequence"/>
</dbReference>
<dbReference type="Gene3D" id="1.10.357.10">
    <property type="entry name" value="Tetracycline Repressor, domain 2"/>
    <property type="match status" value="1"/>
</dbReference>
<accession>A0A917NTF9</accession>
<name>A0A917NTF9_9ACTN</name>
<reference evidence="2" key="2">
    <citation type="submission" date="2020-09" db="EMBL/GenBank/DDBJ databases">
        <authorList>
            <person name="Sun Q."/>
            <person name="Ohkuma M."/>
        </authorList>
    </citation>
    <scope>NUCLEOTIDE SEQUENCE</scope>
    <source>
        <strain evidence="2">JCM 3086</strain>
    </source>
</reference>
<gene>
    <name evidence="2" type="ORF">GCM10010121_044440</name>
</gene>
<protein>
    <recommendedName>
        <fullName evidence="4">TetR family transcriptional regulator</fullName>
    </recommendedName>
</protein>
<organism evidence="2 3">
    <name type="scientific">Streptomyces brasiliensis</name>
    <dbReference type="NCBI Taxonomy" id="1954"/>
    <lineage>
        <taxon>Bacteria</taxon>
        <taxon>Bacillati</taxon>
        <taxon>Actinomycetota</taxon>
        <taxon>Actinomycetes</taxon>
        <taxon>Kitasatosporales</taxon>
        <taxon>Streptomycetaceae</taxon>
        <taxon>Streptomyces</taxon>
    </lineage>
</organism>
<dbReference type="SUPFAM" id="SSF48498">
    <property type="entry name" value="Tetracyclin repressor-like, C-terminal domain"/>
    <property type="match status" value="1"/>
</dbReference>
<dbReference type="EMBL" id="BMQA01000014">
    <property type="protein sequence ID" value="GGJ28214.1"/>
    <property type="molecule type" value="Genomic_DNA"/>
</dbReference>
<evidence type="ECO:0000313" key="2">
    <source>
        <dbReference type="EMBL" id="GGJ28214.1"/>
    </source>
</evidence>
<dbReference type="InterPro" id="IPR036271">
    <property type="entry name" value="Tet_transcr_reg_TetR-rel_C_sf"/>
</dbReference>